<dbReference type="AlphaFoldDB" id="J8LR72"/>
<accession>J8LR72</accession>
<feature type="region of interest" description="Disordered" evidence="1">
    <location>
        <begin position="192"/>
        <end position="265"/>
    </location>
</feature>
<evidence type="ECO:0000313" key="3">
    <source>
        <dbReference type="Proteomes" id="UP000006968"/>
    </source>
</evidence>
<gene>
    <name evidence="2" type="ORF">SU7_0091</name>
</gene>
<evidence type="ECO:0000256" key="1">
    <source>
        <dbReference type="SAM" id="MobiDB-lite"/>
    </source>
</evidence>
<dbReference type="PANTHER" id="PTHR36826">
    <property type="entry name" value="PROTEIN ECM13"/>
    <property type="match status" value="1"/>
</dbReference>
<sequence>MISAHSSIEDHYALASKARSKLAKCVSATTRNKDYNLRVLVGHANLLDKITEHVEAHNTAVNALGRDHFGKGHENLCIEHVELSNARKNTSNDSDEIQNTECDDDYCDFYSSDEDPDVDTLSSTDSEDDDDYADYDFEYECSPDERSKIDTYFSSHTARNYQYLTHTNSHSEHADGSSENTPRYNSLPANVQTTREEQEDNEHHPHSQSNDGSATLHDSMPIFRVLSCGKTDNEGDNSASENEGASDIEDGSVPLTRFHSCPITA</sequence>
<feature type="region of interest" description="Disordered" evidence="1">
    <location>
        <begin position="112"/>
        <end position="140"/>
    </location>
</feature>
<evidence type="ECO:0000313" key="2">
    <source>
        <dbReference type="EMBL" id="EJS44637.1"/>
    </source>
</evidence>
<name>J8LR72_SACAR</name>
<dbReference type="PANTHER" id="PTHR36826:SF1">
    <property type="entry name" value="PROTEIN ECM13"/>
    <property type="match status" value="1"/>
</dbReference>
<reference evidence="2 3" key="1">
    <citation type="journal article" date="2013" name="BMC Genomics">
        <title>High quality de novo sequencing and assembly of the Saccharomyces arboricolus genome.</title>
        <authorList>
            <person name="Liti G."/>
            <person name="Nguyen Ba A.N."/>
            <person name="Blythe M."/>
            <person name="Mueller C.A."/>
            <person name="Bergstroem A."/>
            <person name="Cubillos F.A."/>
            <person name="Dafhnis-Calas F."/>
            <person name="Khoshraftar S."/>
            <person name="Malla S."/>
            <person name="Mehta N."/>
            <person name="Siow C.C."/>
            <person name="Warringer J."/>
            <person name="Moses A.M."/>
            <person name="Louis E.J."/>
            <person name="Nieduszynski C.A."/>
        </authorList>
    </citation>
    <scope>NUCLEOTIDE SEQUENCE [LARGE SCALE GENOMIC DNA]</scope>
    <source>
        <strain evidence="3">H-6 / AS 2.3317 / CBS 10644</strain>
    </source>
</reference>
<dbReference type="HOGENOM" id="CLU_1082599_0_0_1"/>
<protein>
    <submittedName>
        <fullName evidence="2">Ecm13p</fullName>
    </submittedName>
</protein>
<dbReference type="EMBL" id="ALIE01000014">
    <property type="protein sequence ID" value="EJS44637.1"/>
    <property type="molecule type" value="Genomic_DNA"/>
</dbReference>
<keyword evidence="3" id="KW-1185">Reference proteome</keyword>
<organism evidence="2 3">
    <name type="scientific">Saccharomyces arboricola (strain H-6 / AS 2.3317 / CBS 10644)</name>
    <name type="common">Yeast</name>
    <dbReference type="NCBI Taxonomy" id="1160507"/>
    <lineage>
        <taxon>Eukaryota</taxon>
        <taxon>Fungi</taxon>
        <taxon>Dikarya</taxon>
        <taxon>Ascomycota</taxon>
        <taxon>Saccharomycotina</taxon>
        <taxon>Saccharomycetes</taxon>
        <taxon>Saccharomycetales</taxon>
        <taxon>Saccharomycetaceae</taxon>
        <taxon>Saccharomyces</taxon>
    </lineage>
</organism>
<proteinExistence type="predicted"/>
<dbReference type="InterPro" id="IPR037738">
    <property type="entry name" value="Ecm13-like"/>
</dbReference>
<comment type="caution">
    <text evidence="2">The sequence shown here is derived from an EMBL/GenBank/DDBJ whole genome shotgun (WGS) entry which is preliminary data.</text>
</comment>
<feature type="compositionally biased region" description="Acidic residues" evidence="1">
    <location>
        <begin position="125"/>
        <end position="140"/>
    </location>
</feature>
<dbReference type="Proteomes" id="UP000006968">
    <property type="component" value="Chromosome II"/>
</dbReference>
<dbReference type="OrthoDB" id="5431245at2759"/>